<sequence>MAGVFGKDPNMKRKGSREELDRIMAERARNKEAAAARFKLKKPAAASTPKAETPKA</sequence>
<dbReference type="RefSeq" id="WP_157673054.1">
    <property type="nucleotide sequence ID" value="NZ_CP132507.1"/>
</dbReference>
<dbReference type="Proteomes" id="UP001302257">
    <property type="component" value="Chromosome"/>
</dbReference>
<evidence type="ECO:0000313" key="3">
    <source>
        <dbReference type="Proteomes" id="UP001302257"/>
    </source>
</evidence>
<accession>A0ABZ0AZW9</accession>
<dbReference type="EMBL" id="CP132507">
    <property type="protein sequence ID" value="WNO04217.1"/>
    <property type="molecule type" value="Genomic_DNA"/>
</dbReference>
<evidence type="ECO:0000256" key="1">
    <source>
        <dbReference type="SAM" id="MobiDB-lite"/>
    </source>
</evidence>
<organism evidence="2 3">
    <name type="scientific">Rhodoferax mekongensis</name>
    <dbReference type="NCBI Taxonomy" id="3068341"/>
    <lineage>
        <taxon>Bacteria</taxon>
        <taxon>Pseudomonadati</taxon>
        <taxon>Pseudomonadota</taxon>
        <taxon>Betaproteobacteria</taxon>
        <taxon>Burkholderiales</taxon>
        <taxon>Comamonadaceae</taxon>
        <taxon>Rhodoferax</taxon>
    </lineage>
</organism>
<name>A0ABZ0AZW9_9BURK</name>
<evidence type="ECO:0000313" key="2">
    <source>
        <dbReference type="EMBL" id="WNO04217.1"/>
    </source>
</evidence>
<proteinExistence type="predicted"/>
<keyword evidence="3" id="KW-1185">Reference proteome</keyword>
<gene>
    <name evidence="2" type="ORF">RAN89_15095</name>
</gene>
<protein>
    <submittedName>
        <fullName evidence="2">Uncharacterized protein</fullName>
    </submittedName>
</protein>
<reference evidence="2 3" key="1">
    <citation type="submission" date="2023-08" db="EMBL/GenBank/DDBJ databases">
        <title>Rhodoferax potami sp. nov. and Rhodoferax mekongensis sp. nov., isolated from the Mekong River in Thailand.</title>
        <authorList>
            <person name="Kitikhun S."/>
            <person name="Charoenyingcharoen P."/>
            <person name="Siriarchawattana P."/>
            <person name="Likhitrattanapisal S."/>
            <person name="Nilsakha T."/>
            <person name="Chanpet A."/>
            <person name="Rattanawaree P."/>
            <person name="Ingsriswang S."/>
        </authorList>
    </citation>
    <scope>NUCLEOTIDE SEQUENCE [LARGE SCALE GENOMIC DNA]</scope>
    <source>
        <strain evidence="2 3">TBRC 17307</strain>
    </source>
</reference>
<feature type="region of interest" description="Disordered" evidence="1">
    <location>
        <begin position="34"/>
        <end position="56"/>
    </location>
</feature>